<comment type="caution">
    <text evidence="2">The sequence shown here is derived from an EMBL/GenBank/DDBJ whole genome shotgun (WGS) entry which is preliminary data.</text>
</comment>
<evidence type="ECO:0000256" key="1">
    <source>
        <dbReference type="ARBA" id="ARBA00022679"/>
    </source>
</evidence>
<sequence length="506" mass="56231">MDISCIIDDIQPASFRLSEQDALMSLFNHPLVHFYQNTDRKDDFMPTKRLQQALVLALKEFSILLGHVQKADAGLDRVAVDRNHINNPEFTESFSSIHYSDLLSAQFNWSVWPDGVASAGATVAPSSDGSIKLLSVHLTRLADNSGVILFCNIPHYIVDGFGYYEFLSRWACVCRELSFTNDKSNNIRAKNVSEQSLFLFDRETALKSLQSQYQLKPLGPLVNTIFKKDSVASRLFASLRYTSRLRITSIGMRLRYGLASWFWIPAEKVDLLLKLVIDDPTCHLSKHEISNYALVTALIDTAFVRAQRQMASECSLIAKVASFVGGILAKLLASQVANEHILINMVHTRHHLEPLDGYYFGNPIFLHPISMQTKHVAEENAKSSFIRLALTISQELRSIDGPAARGFVDMVCANPSAHARFTAFASTASSALTVVDERSYKMDSVDFGNGGPAWISGIQLHMPNMVALFQQPAPMHNGIAVFASLEPGIARLIASDPFFSLFAKLL</sequence>
<dbReference type="Proteomes" id="UP001145021">
    <property type="component" value="Unassembled WGS sequence"/>
</dbReference>
<gene>
    <name evidence="2" type="ORF">LPJ64_001495</name>
</gene>
<dbReference type="Gene3D" id="3.30.559.10">
    <property type="entry name" value="Chloramphenicol acetyltransferase-like domain"/>
    <property type="match status" value="2"/>
</dbReference>
<proteinExistence type="predicted"/>
<dbReference type="PANTHER" id="PTHR31642:SF310">
    <property type="entry name" value="FATTY ALCOHOL:CAFFEOYL-COA ACYLTRANSFERASE"/>
    <property type="match status" value="1"/>
</dbReference>
<evidence type="ECO:0000313" key="2">
    <source>
        <dbReference type="EMBL" id="KAJ1647100.1"/>
    </source>
</evidence>
<keyword evidence="1" id="KW-0808">Transferase</keyword>
<name>A0A9W7XPJ9_9FUNG</name>
<dbReference type="Pfam" id="PF02458">
    <property type="entry name" value="Transferase"/>
    <property type="match status" value="2"/>
</dbReference>
<dbReference type="InterPro" id="IPR023213">
    <property type="entry name" value="CAT-like_dom_sf"/>
</dbReference>
<dbReference type="GO" id="GO:0044550">
    <property type="term" value="P:secondary metabolite biosynthetic process"/>
    <property type="evidence" value="ECO:0007669"/>
    <property type="project" value="TreeGrafter"/>
</dbReference>
<dbReference type="GO" id="GO:0016747">
    <property type="term" value="F:acyltransferase activity, transferring groups other than amino-acyl groups"/>
    <property type="evidence" value="ECO:0007669"/>
    <property type="project" value="TreeGrafter"/>
</dbReference>
<dbReference type="PANTHER" id="PTHR31642">
    <property type="entry name" value="TRICHOTHECENE 3-O-ACETYLTRANSFERASE"/>
    <property type="match status" value="1"/>
</dbReference>
<protein>
    <recommendedName>
        <fullName evidence="4">Acyltransferase</fullName>
    </recommendedName>
</protein>
<keyword evidence="3" id="KW-1185">Reference proteome</keyword>
<dbReference type="InterPro" id="IPR050317">
    <property type="entry name" value="Plant_Fungal_Acyltransferase"/>
</dbReference>
<accession>A0A9W7XPJ9</accession>
<dbReference type="AlphaFoldDB" id="A0A9W7XPJ9"/>
<reference evidence="2" key="1">
    <citation type="submission" date="2022-07" db="EMBL/GenBank/DDBJ databases">
        <title>Phylogenomic reconstructions and comparative analyses of Kickxellomycotina fungi.</title>
        <authorList>
            <person name="Reynolds N.K."/>
            <person name="Stajich J.E."/>
            <person name="Barry K."/>
            <person name="Grigoriev I.V."/>
            <person name="Crous P."/>
            <person name="Smith M.E."/>
        </authorList>
    </citation>
    <scope>NUCLEOTIDE SEQUENCE</scope>
    <source>
        <strain evidence="2">NBRC 105413</strain>
    </source>
</reference>
<organism evidence="2 3">
    <name type="scientific">Coemansia asiatica</name>
    <dbReference type="NCBI Taxonomy" id="1052880"/>
    <lineage>
        <taxon>Eukaryota</taxon>
        <taxon>Fungi</taxon>
        <taxon>Fungi incertae sedis</taxon>
        <taxon>Zoopagomycota</taxon>
        <taxon>Kickxellomycotina</taxon>
        <taxon>Kickxellomycetes</taxon>
        <taxon>Kickxellales</taxon>
        <taxon>Kickxellaceae</taxon>
        <taxon>Coemansia</taxon>
    </lineage>
</organism>
<evidence type="ECO:0008006" key="4">
    <source>
        <dbReference type="Google" id="ProtNLM"/>
    </source>
</evidence>
<evidence type="ECO:0000313" key="3">
    <source>
        <dbReference type="Proteomes" id="UP001145021"/>
    </source>
</evidence>
<dbReference type="EMBL" id="JANBOH010000039">
    <property type="protein sequence ID" value="KAJ1647100.1"/>
    <property type="molecule type" value="Genomic_DNA"/>
</dbReference>